<dbReference type="Proteomes" id="UP000004995">
    <property type="component" value="Unassembled WGS sequence"/>
</dbReference>
<reference evidence="1" key="2">
    <citation type="submission" date="2018-08" db="UniProtKB">
        <authorList>
            <consortium name="EnsemblPlants"/>
        </authorList>
    </citation>
    <scope>IDENTIFICATION</scope>
    <source>
        <strain evidence="1">Yugu1</strain>
    </source>
</reference>
<dbReference type="AlphaFoldDB" id="K3XU52"/>
<dbReference type="EnsemblPlants" id="KQL07652">
    <property type="protein sequence ID" value="KQL07652"/>
    <property type="gene ID" value="SETIT_005459mg"/>
</dbReference>
<sequence length="78" mass="9031">MLIPISELGCVGRQQWSYSEVDIALDSESKSRGFESHYDHCLQAFFHVSCIYISFFFRQGHFGGHHQKVYMLSCELVP</sequence>
<dbReference type="EMBL" id="AGNK02003362">
    <property type="status" value="NOT_ANNOTATED_CDS"/>
    <property type="molecule type" value="Genomic_DNA"/>
</dbReference>
<name>K3XU52_SETIT</name>
<organism evidence="1 2">
    <name type="scientific">Setaria italica</name>
    <name type="common">Foxtail millet</name>
    <name type="synonym">Panicum italicum</name>
    <dbReference type="NCBI Taxonomy" id="4555"/>
    <lineage>
        <taxon>Eukaryota</taxon>
        <taxon>Viridiplantae</taxon>
        <taxon>Streptophyta</taxon>
        <taxon>Embryophyta</taxon>
        <taxon>Tracheophyta</taxon>
        <taxon>Spermatophyta</taxon>
        <taxon>Magnoliopsida</taxon>
        <taxon>Liliopsida</taxon>
        <taxon>Poales</taxon>
        <taxon>Poaceae</taxon>
        <taxon>PACMAD clade</taxon>
        <taxon>Panicoideae</taxon>
        <taxon>Panicodae</taxon>
        <taxon>Paniceae</taxon>
        <taxon>Cenchrinae</taxon>
        <taxon>Setaria</taxon>
    </lineage>
</organism>
<reference evidence="2" key="1">
    <citation type="journal article" date="2012" name="Nat. Biotechnol.">
        <title>Reference genome sequence of the model plant Setaria.</title>
        <authorList>
            <person name="Bennetzen J.L."/>
            <person name="Schmutz J."/>
            <person name="Wang H."/>
            <person name="Percifield R."/>
            <person name="Hawkins J."/>
            <person name="Pontaroli A.C."/>
            <person name="Estep M."/>
            <person name="Feng L."/>
            <person name="Vaughn J.N."/>
            <person name="Grimwood J."/>
            <person name="Jenkins J."/>
            <person name="Barry K."/>
            <person name="Lindquist E."/>
            <person name="Hellsten U."/>
            <person name="Deshpande S."/>
            <person name="Wang X."/>
            <person name="Wu X."/>
            <person name="Mitros T."/>
            <person name="Triplett J."/>
            <person name="Yang X."/>
            <person name="Ye C.Y."/>
            <person name="Mauro-Herrera M."/>
            <person name="Wang L."/>
            <person name="Li P."/>
            <person name="Sharma M."/>
            <person name="Sharma R."/>
            <person name="Ronald P.C."/>
            <person name="Panaud O."/>
            <person name="Kellogg E.A."/>
            <person name="Brutnell T.P."/>
            <person name="Doust A.N."/>
            <person name="Tuskan G.A."/>
            <person name="Rokhsar D."/>
            <person name="Devos K.M."/>
        </authorList>
    </citation>
    <scope>NUCLEOTIDE SEQUENCE [LARGE SCALE GENOMIC DNA]</scope>
    <source>
        <strain evidence="2">cv. Yugu1</strain>
    </source>
</reference>
<dbReference type="Gramene" id="KQL07652">
    <property type="protein sequence ID" value="KQL07652"/>
    <property type="gene ID" value="SETIT_005459mg"/>
</dbReference>
<dbReference type="InParanoid" id="K3XU52"/>
<evidence type="ECO:0000313" key="2">
    <source>
        <dbReference type="Proteomes" id="UP000004995"/>
    </source>
</evidence>
<evidence type="ECO:0000313" key="1">
    <source>
        <dbReference type="EnsemblPlants" id="KQL07652"/>
    </source>
</evidence>
<protein>
    <submittedName>
        <fullName evidence="1">Uncharacterized protein</fullName>
    </submittedName>
</protein>
<proteinExistence type="predicted"/>
<keyword evidence="2" id="KW-1185">Reference proteome</keyword>
<dbReference type="HOGENOM" id="CLU_2626653_0_0_1"/>
<accession>K3XU52</accession>